<feature type="transmembrane region" description="Helical" evidence="1">
    <location>
        <begin position="9"/>
        <end position="28"/>
    </location>
</feature>
<dbReference type="AlphaFoldDB" id="A0A7W6CYX0"/>
<evidence type="ECO:0000259" key="2">
    <source>
        <dbReference type="Pfam" id="PF07331"/>
    </source>
</evidence>
<dbReference type="InterPro" id="IPR009936">
    <property type="entry name" value="DUF1468"/>
</dbReference>
<comment type="caution">
    <text evidence="3">The sequence shown here is derived from an EMBL/GenBank/DDBJ whole genome shotgun (WGS) entry which is preliminary data.</text>
</comment>
<keyword evidence="4" id="KW-1185">Reference proteome</keyword>
<evidence type="ECO:0000313" key="4">
    <source>
        <dbReference type="Proteomes" id="UP000528964"/>
    </source>
</evidence>
<keyword evidence="1" id="KW-0812">Transmembrane</keyword>
<keyword evidence="1" id="KW-1133">Transmembrane helix</keyword>
<feature type="transmembrane region" description="Helical" evidence="1">
    <location>
        <begin position="89"/>
        <end position="119"/>
    </location>
</feature>
<protein>
    <recommendedName>
        <fullName evidence="2">DUF1468 domain-containing protein</fullName>
    </recommendedName>
</protein>
<feature type="domain" description="DUF1468" evidence="2">
    <location>
        <begin position="13"/>
        <end position="157"/>
    </location>
</feature>
<dbReference type="RefSeq" id="WP_183395471.1">
    <property type="nucleotide sequence ID" value="NZ_JACIDR010000003.1"/>
</dbReference>
<proteinExistence type="predicted"/>
<keyword evidence="1" id="KW-0472">Membrane</keyword>
<dbReference type="Pfam" id="PF07331">
    <property type="entry name" value="TctB"/>
    <property type="match status" value="1"/>
</dbReference>
<reference evidence="3 4" key="1">
    <citation type="submission" date="2020-08" db="EMBL/GenBank/DDBJ databases">
        <title>Genomic Encyclopedia of Type Strains, Phase IV (KMG-IV): sequencing the most valuable type-strain genomes for metagenomic binning, comparative biology and taxonomic classification.</title>
        <authorList>
            <person name="Goeker M."/>
        </authorList>
    </citation>
    <scope>NUCLEOTIDE SEQUENCE [LARGE SCALE GENOMIC DNA]</scope>
    <source>
        <strain evidence="3 4">DSM 25481</strain>
    </source>
</reference>
<gene>
    <name evidence="3" type="ORF">GGR24_002283</name>
</gene>
<evidence type="ECO:0000313" key="3">
    <source>
        <dbReference type="EMBL" id="MBB3973613.1"/>
    </source>
</evidence>
<dbReference type="EMBL" id="JACIDR010000003">
    <property type="protein sequence ID" value="MBB3973613.1"/>
    <property type="molecule type" value="Genomic_DNA"/>
</dbReference>
<sequence>MGARLTQALPYVILLTVAAWLWSIANGVEYDARPDALGPAFWPKAALVLIGAMSVFQIARTLMSSSDDEAVGIAAGLEEEEDDAPRRPLLLALGVGLTIIYALTLDTLGFPVATAAFLIAFMYVGGARNHVAIWASSLIGVAVTALLLMRVVYVSLPRGVAPFSGVSDFITSF</sequence>
<accession>A0A7W6CYX0</accession>
<name>A0A7W6CYX0_9HYPH</name>
<organism evidence="3 4">
    <name type="scientific">Hansschlegelia beijingensis</name>
    <dbReference type="NCBI Taxonomy" id="1133344"/>
    <lineage>
        <taxon>Bacteria</taxon>
        <taxon>Pseudomonadati</taxon>
        <taxon>Pseudomonadota</taxon>
        <taxon>Alphaproteobacteria</taxon>
        <taxon>Hyphomicrobiales</taxon>
        <taxon>Methylopilaceae</taxon>
        <taxon>Hansschlegelia</taxon>
    </lineage>
</organism>
<feature type="transmembrane region" description="Helical" evidence="1">
    <location>
        <begin position="131"/>
        <end position="153"/>
    </location>
</feature>
<evidence type="ECO:0000256" key="1">
    <source>
        <dbReference type="SAM" id="Phobius"/>
    </source>
</evidence>
<feature type="transmembrane region" description="Helical" evidence="1">
    <location>
        <begin position="40"/>
        <end position="59"/>
    </location>
</feature>
<dbReference type="Proteomes" id="UP000528964">
    <property type="component" value="Unassembled WGS sequence"/>
</dbReference>